<name>A0A1V8M1I5_9GAMM</name>
<sequence>MAQNKLSVVILATLENISVCINTAPDGCEWLDQQGIVKPRHRKIVTEGALMGGLLDQGISSDFFNYQ</sequence>
<dbReference type="AlphaFoldDB" id="A0A1V8M1I5"/>
<dbReference type="Proteomes" id="UP000191980">
    <property type="component" value="Unassembled WGS sequence"/>
</dbReference>
<comment type="caution">
    <text evidence="1">The sequence shown here is derived from an EMBL/GenBank/DDBJ whole genome shotgun (WGS) entry which is preliminary data.</text>
</comment>
<dbReference type="EMBL" id="LPUF01000004">
    <property type="protein sequence ID" value="OQK15368.1"/>
    <property type="molecule type" value="Genomic_DNA"/>
</dbReference>
<protein>
    <submittedName>
        <fullName evidence="1">Uncharacterized protein</fullName>
    </submittedName>
</protein>
<evidence type="ECO:0000313" key="2">
    <source>
        <dbReference type="Proteomes" id="UP000191980"/>
    </source>
</evidence>
<accession>A0A1V8M1I5</accession>
<organism evidence="1 2">
    <name type="scientific">Methyloprofundus sedimenti</name>
    <dbReference type="NCBI Taxonomy" id="1420851"/>
    <lineage>
        <taxon>Bacteria</taxon>
        <taxon>Pseudomonadati</taxon>
        <taxon>Pseudomonadota</taxon>
        <taxon>Gammaproteobacteria</taxon>
        <taxon>Methylococcales</taxon>
        <taxon>Methylococcaceae</taxon>
        <taxon>Methyloprofundus</taxon>
    </lineage>
</organism>
<keyword evidence="2" id="KW-1185">Reference proteome</keyword>
<proteinExistence type="predicted"/>
<gene>
    <name evidence="1" type="ORF">AU255_18020</name>
</gene>
<reference evidence="1 2" key="1">
    <citation type="submission" date="2015-12" db="EMBL/GenBank/DDBJ databases">
        <authorList>
            <person name="Shamseldin A."/>
            <person name="Moawad H."/>
            <person name="Abd El-Rahim W.M."/>
            <person name="Sadowsky M.J."/>
        </authorList>
    </citation>
    <scope>NUCLEOTIDE SEQUENCE [LARGE SCALE GENOMIC DNA]</scope>
    <source>
        <strain evidence="1 2">WF1</strain>
    </source>
</reference>
<evidence type="ECO:0000313" key="1">
    <source>
        <dbReference type="EMBL" id="OQK15368.1"/>
    </source>
</evidence>